<feature type="domain" description="CMP/dCMP-type deaminase" evidence="14">
    <location>
        <begin position="10"/>
        <end position="134"/>
    </location>
</feature>
<comment type="cofactor">
    <cofactor evidence="1 12 13">
        <name>Zn(2+)</name>
        <dbReference type="ChEBI" id="CHEBI:29105"/>
    </cofactor>
</comment>
<feature type="binding site" evidence="11">
    <location>
        <begin position="49"/>
        <end position="55"/>
    </location>
    <ligand>
        <name>substrate</name>
    </ligand>
</feature>
<organism evidence="17">
    <name type="scientific">Angiostrongylus costaricensis</name>
    <name type="common">Nematode worm</name>
    <dbReference type="NCBI Taxonomy" id="334426"/>
    <lineage>
        <taxon>Eukaryota</taxon>
        <taxon>Metazoa</taxon>
        <taxon>Ecdysozoa</taxon>
        <taxon>Nematoda</taxon>
        <taxon>Chromadorea</taxon>
        <taxon>Rhabditida</taxon>
        <taxon>Rhabditina</taxon>
        <taxon>Rhabditomorpha</taxon>
        <taxon>Strongyloidea</taxon>
        <taxon>Metastrongylidae</taxon>
        <taxon>Angiostrongylus</taxon>
    </lineage>
</organism>
<protein>
    <recommendedName>
        <fullName evidence="4 13">Cytidine deaminase</fullName>
        <ecNumber evidence="4 13">3.5.4.5</ecNumber>
    </recommendedName>
    <alternativeName>
        <fullName evidence="8 13">Cytidine aminohydrolase</fullName>
    </alternativeName>
</protein>
<keyword evidence="5 12" id="KW-0479">Metal-binding</keyword>
<dbReference type="NCBIfam" id="TIGR01354">
    <property type="entry name" value="cyt_deam_tetra"/>
    <property type="match status" value="1"/>
</dbReference>
<dbReference type="PROSITE" id="PS51747">
    <property type="entry name" value="CYT_DCMP_DEAMINASES_2"/>
    <property type="match status" value="1"/>
</dbReference>
<reference evidence="17" key="1">
    <citation type="submission" date="2016-04" db="UniProtKB">
        <authorList>
            <consortium name="WormBaseParasite"/>
        </authorList>
    </citation>
    <scope>IDENTIFICATION</scope>
</reference>
<dbReference type="GO" id="GO:0004126">
    <property type="term" value="F:cytidine deaminase activity"/>
    <property type="evidence" value="ECO:0007669"/>
    <property type="project" value="UniProtKB-UniRule"/>
</dbReference>
<dbReference type="WBParaSite" id="ACOC_0000026101-mRNA-1">
    <property type="protein sequence ID" value="ACOC_0000026101-mRNA-1"/>
    <property type="gene ID" value="ACOC_0000026101"/>
</dbReference>
<evidence type="ECO:0000256" key="6">
    <source>
        <dbReference type="ARBA" id="ARBA00022801"/>
    </source>
</evidence>
<dbReference type="GO" id="GO:0042802">
    <property type="term" value="F:identical protein binding"/>
    <property type="evidence" value="ECO:0007669"/>
    <property type="project" value="UniProtKB-ARBA"/>
</dbReference>
<evidence type="ECO:0000313" key="16">
    <source>
        <dbReference type="Proteomes" id="UP000267027"/>
    </source>
</evidence>
<dbReference type="CDD" id="cd01283">
    <property type="entry name" value="cytidine_deaminase"/>
    <property type="match status" value="1"/>
</dbReference>
<keyword evidence="6 13" id="KW-0378">Hydrolase</keyword>
<dbReference type="EC" id="3.5.4.5" evidence="4 13"/>
<dbReference type="Pfam" id="PF00383">
    <property type="entry name" value="dCMP_cyt_deam_1"/>
    <property type="match status" value="1"/>
</dbReference>
<dbReference type="GO" id="GO:0055086">
    <property type="term" value="P:nucleobase-containing small molecule metabolic process"/>
    <property type="evidence" value="ECO:0007669"/>
    <property type="project" value="UniProtKB-ARBA"/>
</dbReference>
<comment type="catalytic activity">
    <reaction evidence="13">
        <text>2'-deoxycytidine + H2O + H(+) = 2'-deoxyuridine + NH4(+)</text>
        <dbReference type="Rhea" id="RHEA:13433"/>
        <dbReference type="ChEBI" id="CHEBI:15377"/>
        <dbReference type="ChEBI" id="CHEBI:15378"/>
        <dbReference type="ChEBI" id="CHEBI:15698"/>
        <dbReference type="ChEBI" id="CHEBI:16450"/>
        <dbReference type="ChEBI" id="CHEBI:28938"/>
        <dbReference type="EC" id="3.5.4.5"/>
    </reaction>
</comment>
<dbReference type="PROSITE" id="PS00903">
    <property type="entry name" value="CYT_DCMP_DEAMINASES_1"/>
    <property type="match status" value="1"/>
</dbReference>
<dbReference type="InterPro" id="IPR016193">
    <property type="entry name" value="Cytidine_deaminase-like"/>
</dbReference>
<keyword evidence="7 12" id="KW-0862">Zinc</keyword>
<dbReference type="InterPro" id="IPR016192">
    <property type="entry name" value="APOBEC/CMP_deaminase_Zn-bd"/>
</dbReference>
<dbReference type="OMA" id="LTHFTCV"/>
<sequence>MLTGKLKRSVKELDFFCSFYKTTICSPYSKFPVGAALLTADDTVIVGANCENASYGGTICAERNAITTALSRGFRQFKTIAVVTQLEEPATPCGMCRQFLIEFGDCRVIMGSSKGDKVNETSLAELLPDAFTPANLETHTEQSSKDD</sequence>
<feature type="binding site" evidence="12">
    <location>
        <position position="60"/>
    </location>
    <ligand>
        <name>Zn(2+)</name>
        <dbReference type="ChEBI" id="CHEBI:29105"/>
        <note>catalytic</note>
    </ligand>
</feature>
<dbReference type="STRING" id="334426.A0A158PD47"/>
<dbReference type="InterPro" id="IPR002125">
    <property type="entry name" value="CMP_dCMP_dom"/>
</dbReference>
<dbReference type="GO" id="GO:0005829">
    <property type="term" value="C:cytosol"/>
    <property type="evidence" value="ECO:0007669"/>
    <property type="project" value="TreeGrafter"/>
</dbReference>
<feature type="binding site" evidence="12">
    <location>
        <position position="93"/>
    </location>
    <ligand>
        <name>Zn(2+)</name>
        <dbReference type="ChEBI" id="CHEBI:29105"/>
        <note>catalytic</note>
    </ligand>
</feature>
<comment type="function">
    <text evidence="2 13">This enzyme scavenges exogenous and endogenous cytidine and 2'-deoxycytidine for UMP synthesis.</text>
</comment>
<evidence type="ECO:0000256" key="9">
    <source>
        <dbReference type="ARBA" id="ARBA00049558"/>
    </source>
</evidence>
<accession>A0A158PD47</accession>
<dbReference type="EMBL" id="UYYA01000022">
    <property type="protein sequence ID" value="VDM51847.1"/>
    <property type="molecule type" value="Genomic_DNA"/>
</dbReference>
<keyword evidence="16" id="KW-1185">Reference proteome</keyword>
<comment type="catalytic activity">
    <reaction evidence="9 13">
        <text>cytidine + H2O + H(+) = uridine + NH4(+)</text>
        <dbReference type="Rhea" id="RHEA:16069"/>
        <dbReference type="ChEBI" id="CHEBI:15377"/>
        <dbReference type="ChEBI" id="CHEBI:15378"/>
        <dbReference type="ChEBI" id="CHEBI:16704"/>
        <dbReference type="ChEBI" id="CHEBI:17562"/>
        <dbReference type="ChEBI" id="CHEBI:28938"/>
        <dbReference type="EC" id="3.5.4.5"/>
    </reaction>
</comment>
<evidence type="ECO:0000256" key="5">
    <source>
        <dbReference type="ARBA" id="ARBA00022723"/>
    </source>
</evidence>
<evidence type="ECO:0000256" key="12">
    <source>
        <dbReference type="PIRSR" id="PIRSR606262-3"/>
    </source>
</evidence>
<dbReference type="AlphaFoldDB" id="A0A158PD47"/>
<feature type="binding site" evidence="12">
    <location>
        <position position="96"/>
    </location>
    <ligand>
        <name>Zn(2+)</name>
        <dbReference type="ChEBI" id="CHEBI:29105"/>
        <note>catalytic</note>
    </ligand>
</feature>
<reference evidence="15 16" key="2">
    <citation type="submission" date="2018-11" db="EMBL/GenBank/DDBJ databases">
        <authorList>
            <consortium name="Pathogen Informatics"/>
        </authorList>
    </citation>
    <scope>NUCLEOTIDE SEQUENCE [LARGE SCALE GENOMIC DNA]</scope>
    <source>
        <strain evidence="15 16">Costa Rica</strain>
    </source>
</reference>
<evidence type="ECO:0000256" key="2">
    <source>
        <dbReference type="ARBA" id="ARBA00003949"/>
    </source>
</evidence>
<evidence type="ECO:0000256" key="13">
    <source>
        <dbReference type="RuleBase" id="RU364006"/>
    </source>
</evidence>
<dbReference type="SUPFAM" id="SSF53927">
    <property type="entry name" value="Cytidine deaminase-like"/>
    <property type="match status" value="1"/>
</dbReference>
<evidence type="ECO:0000256" key="1">
    <source>
        <dbReference type="ARBA" id="ARBA00001947"/>
    </source>
</evidence>
<dbReference type="Gene3D" id="3.40.140.10">
    <property type="entry name" value="Cytidine Deaminase, domain 2"/>
    <property type="match status" value="1"/>
</dbReference>
<dbReference type="GO" id="GO:0008270">
    <property type="term" value="F:zinc ion binding"/>
    <property type="evidence" value="ECO:0007669"/>
    <property type="project" value="UniProtKB-UniRule"/>
</dbReference>
<dbReference type="InterPro" id="IPR006262">
    <property type="entry name" value="Cyt_deam_tetra"/>
</dbReference>
<feature type="active site" description="Proton donor" evidence="10">
    <location>
        <position position="62"/>
    </location>
</feature>
<evidence type="ECO:0000256" key="4">
    <source>
        <dbReference type="ARBA" id="ARBA00012783"/>
    </source>
</evidence>
<evidence type="ECO:0000256" key="7">
    <source>
        <dbReference type="ARBA" id="ARBA00022833"/>
    </source>
</evidence>
<dbReference type="PANTHER" id="PTHR11644">
    <property type="entry name" value="CYTIDINE DEAMINASE"/>
    <property type="match status" value="1"/>
</dbReference>
<proteinExistence type="inferred from homology"/>
<name>A0A158PD47_ANGCS</name>
<evidence type="ECO:0000256" key="10">
    <source>
        <dbReference type="PIRSR" id="PIRSR606262-1"/>
    </source>
</evidence>
<dbReference type="PANTHER" id="PTHR11644:SF11">
    <property type="entry name" value="CYTIDINE DEAMINASE"/>
    <property type="match status" value="1"/>
</dbReference>
<evidence type="ECO:0000313" key="15">
    <source>
        <dbReference type="EMBL" id="VDM51847.1"/>
    </source>
</evidence>
<comment type="similarity">
    <text evidence="3 13">Belongs to the cytidine and deoxycytidylate deaminase family.</text>
</comment>
<dbReference type="OrthoDB" id="414540at2759"/>
<dbReference type="GO" id="GO:0072527">
    <property type="term" value="P:pyrimidine-containing compound metabolic process"/>
    <property type="evidence" value="ECO:0007669"/>
    <property type="project" value="UniProtKB-ARBA"/>
</dbReference>
<dbReference type="NCBIfam" id="NF004064">
    <property type="entry name" value="PRK05578.1"/>
    <property type="match status" value="1"/>
</dbReference>
<dbReference type="Proteomes" id="UP000267027">
    <property type="component" value="Unassembled WGS sequence"/>
</dbReference>
<evidence type="ECO:0000259" key="14">
    <source>
        <dbReference type="PROSITE" id="PS51747"/>
    </source>
</evidence>
<dbReference type="FunFam" id="3.40.140.10:FF:000008">
    <property type="entry name" value="Cytidine deaminase"/>
    <property type="match status" value="1"/>
</dbReference>
<gene>
    <name evidence="15" type="ORF">ACOC_LOCUS262</name>
</gene>
<evidence type="ECO:0000256" key="3">
    <source>
        <dbReference type="ARBA" id="ARBA00006576"/>
    </source>
</evidence>
<evidence type="ECO:0000256" key="8">
    <source>
        <dbReference type="ARBA" id="ARBA00032005"/>
    </source>
</evidence>
<evidence type="ECO:0000313" key="17">
    <source>
        <dbReference type="WBParaSite" id="ACOC_0000026101-mRNA-1"/>
    </source>
</evidence>
<evidence type="ECO:0000256" key="11">
    <source>
        <dbReference type="PIRSR" id="PIRSR606262-2"/>
    </source>
</evidence>
<dbReference type="InterPro" id="IPR050202">
    <property type="entry name" value="Cyt/Deoxycyt_deaminase"/>
</dbReference>